<protein>
    <submittedName>
        <fullName evidence="1">6828_t:CDS:1</fullName>
    </submittedName>
</protein>
<sequence>MKHSRRYRTVKEKINNNYYPLAQGLSFLQGNNPEKLKNIKVSKIAVVKDDLPVDTVKRFERLVVHPQNEKKFRLPEKLPPKLFGLIARKVSLNENIKEEIEKFQKGEKELKTDRSGNIQAVIGKSNFSLEQLTENYQAIYNKINVLRPAK</sequence>
<dbReference type="OrthoDB" id="1747252at2759"/>
<keyword evidence="2" id="KW-1185">Reference proteome</keyword>
<evidence type="ECO:0000313" key="1">
    <source>
        <dbReference type="EMBL" id="CAI2162692.1"/>
    </source>
</evidence>
<dbReference type="Proteomes" id="UP001153678">
    <property type="component" value="Unassembled WGS sequence"/>
</dbReference>
<dbReference type="EMBL" id="CAMKVN010000046">
    <property type="protein sequence ID" value="CAI2162692.1"/>
    <property type="molecule type" value="Genomic_DNA"/>
</dbReference>
<dbReference type="Gene3D" id="3.30.190.20">
    <property type="match status" value="1"/>
</dbReference>
<proteinExistence type="predicted"/>
<gene>
    <name evidence="1" type="ORF">FWILDA_LOCUS689</name>
</gene>
<dbReference type="AlphaFoldDB" id="A0A9W4SAG3"/>
<dbReference type="Gene3D" id="3.40.50.790">
    <property type="match status" value="1"/>
</dbReference>
<dbReference type="InterPro" id="IPR016095">
    <property type="entry name" value="Ribosomal_uL1_3-a/b-sand"/>
</dbReference>
<dbReference type="InterPro" id="IPR023674">
    <property type="entry name" value="Ribosomal_uL1-like"/>
</dbReference>
<organism evidence="1 2">
    <name type="scientific">Funneliformis geosporum</name>
    <dbReference type="NCBI Taxonomy" id="1117311"/>
    <lineage>
        <taxon>Eukaryota</taxon>
        <taxon>Fungi</taxon>
        <taxon>Fungi incertae sedis</taxon>
        <taxon>Mucoromycota</taxon>
        <taxon>Glomeromycotina</taxon>
        <taxon>Glomeromycetes</taxon>
        <taxon>Glomerales</taxon>
        <taxon>Glomeraceae</taxon>
        <taxon>Funneliformis</taxon>
    </lineage>
</organism>
<reference evidence="1" key="1">
    <citation type="submission" date="2022-08" db="EMBL/GenBank/DDBJ databases">
        <authorList>
            <person name="Kallberg Y."/>
            <person name="Tangrot J."/>
            <person name="Rosling A."/>
        </authorList>
    </citation>
    <scope>NUCLEOTIDE SEQUENCE</scope>
    <source>
        <strain evidence="1">Wild A</strain>
    </source>
</reference>
<evidence type="ECO:0000313" key="2">
    <source>
        <dbReference type="Proteomes" id="UP001153678"/>
    </source>
</evidence>
<dbReference type="InterPro" id="IPR028364">
    <property type="entry name" value="Ribosomal_uL1/biogenesis"/>
</dbReference>
<dbReference type="SUPFAM" id="SSF56808">
    <property type="entry name" value="Ribosomal protein L1"/>
    <property type="match status" value="1"/>
</dbReference>
<dbReference type="Pfam" id="PF00687">
    <property type="entry name" value="Ribosomal_L1"/>
    <property type="match status" value="1"/>
</dbReference>
<name>A0A9W4SAG3_9GLOM</name>
<accession>A0A9W4SAG3</accession>
<comment type="caution">
    <text evidence="1">The sequence shown here is derived from an EMBL/GenBank/DDBJ whole genome shotgun (WGS) entry which is preliminary data.</text>
</comment>